<proteinExistence type="inferred from homology"/>
<dbReference type="InterPro" id="IPR003663">
    <property type="entry name" value="Sugar/inositol_transpt"/>
</dbReference>
<evidence type="ECO:0000256" key="1">
    <source>
        <dbReference type="ARBA" id="ARBA00004651"/>
    </source>
</evidence>
<comment type="caution">
    <text evidence="9">The sequence shown here is derived from an EMBL/GenBank/DDBJ whole genome shotgun (WGS) entry which is preliminary data.</text>
</comment>
<dbReference type="SUPFAM" id="SSF103473">
    <property type="entry name" value="MFS general substrate transporter"/>
    <property type="match status" value="1"/>
</dbReference>
<evidence type="ECO:0000256" key="5">
    <source>
        <dbReference type="ARBA" id="ARBA00022989"/>
    </source>
</evidence>
<feature type="transmembrane region" description="Helical" evidence="7">
    <location>
        <begin position="44"/>
        <end position="66"/>
    </location>
</feature>
<dbReference type="InterPro" id="IPR050814">
    <property type="entry name" value="Myo-inositol_Transporter"/>
</dbReference>
<comment type="subcellular location">
    <subcellularLocation>
        <location evidence="1">Cell membrane</location>
        <topology evidence="1">Multi-pass membrane protein</topology>
    </subcellularLocation>
</comment>
<evidence type="ECO:0000256" key="6">
    <source>
        <dbReference type="ARBA" id="ARBA00023136"/>
    </source>
</evidence>
<name>A0ABV5WIV6_9BACI</name>
<gene>
    <name evidence="9" type="ORF">ACFFMS_19720</name>
</gene>
<keyword evidence="4 7" id="KW-0812">Transmembrane</keyword>
<comment type="similarity">
    <text evidence="2">Belongs to the major facilitator superfamily. Sugar transporter (TC 2.A.1.1) family.</text>
</comment>
<dbReference type="PROSITE" id="PS00217">
    <property type="entry name" value="SUGAR_TRANSPORT_2"/>
    <property type="match status" value="1"/>
</dbReference>
<feature type="transmembrane region" description="Helical" evidence="7">
    <location>
        <begin position="78"/>
        <end position="96"/>
    </location>
</feature>
<dbReference type="InterPro" id="IPR005829">
    <property type="entry name" value="Sugar_transporter_CS"/>
</dbReference>
<feature type="transmembrane region" description="Helical" evidence="7">
    <location>
        <begin position="7"/>
        <end position="24"/>
    </location>
</feature>
<protein>
    <submittedName>
        <fullName evidence="9">MFS transporter</fullName>
    </submittedName>
</protein>
<dbReference type="Proteomes" id="UP001589609">
    <property type="component" value="Unassembled WGS sequence"/>
</dbReference>
<feature type="non-terminal residue" evidence="9">
    <location>
        <position position="268"/>
    </location>
</feature>
<dbReference type="EMBL" id="JBHMAF010000154">
    <property type="protein sequence ID" value="MFB9760548.1"/>
    <property type="molecule type" value="Genomic_DNA"/>
</dbReference>
<sequence length="268" mass="28978">MGNQKSFLRTIILVSTFGGLLFGYDTGVINGALPYMSEALGLNSLTEGLVASSLLFGAALGAVFGGRLADYNGRRKSILFLAVLFFISTLGCTLAPNVEVMILCRFLLGLAVGGASVTVPTFLAEMSPAESRGRMVTQNELMIVSGQLLAFVFNAILGNTMGDNSHIWRYMLAIAALPAIFLFFGMIRVPESPRWLVAKGKNAEALKVLQKIREEKRAKSELIEIQAASAQEEGMKKATFKDLNVPWVRRIVFLGIGIAIVQQITGVN</sequence>
<evidence type="ECO:0000313" key="10">
    <source>
        <dbReference type="Proteomes" id="UP001589609"/>
    </source>
</evidence>
<feature type="transmembrane region" description="Helical" evidence="7">
    <location>
        <begin position="167"/>
        <end position="187"/>
    </location>
</feature>
<keyword evidence="5 7" id="KW-1133">Transmembrane helix</keyword>
<keyword evidence="6 7" id="KW-0472">Membrane</keyword>
<evidence type="ECO:0000256" key="7">
    <source>
        <dbReference type="SAM" id="Phobius"/>
    </source>
</evidence>
<evidence type="ECO:0000313" key="9">
    <source>
        <dbReference type="EMBL" id="MFB9760548.1"/>
    </source>
</evidence>
<feature type="transmembrane region" description="Helical" evidence="7">
    <location>
        <begin position="102"/>
        <end position="123"/>
    </location>
</feature>
<keyword evidence="3" id="KW-0813">Transport</keyword>
<keyword evidence="10" id="KW-1185">Reference proteome</keyword>
<dbReference type="PANTHER" id="PTHR48020:SF12">
    <property type="entry name" value="PROTON MYO-INOSITOL COTRANSPORTER"/>
    <property type="match status" value="1"/>
</dbReference>
<dbReference type="Gene3D" id="1.20.1250.20">
    <property type="entry name" value="MFS general substrate transporter like domains"/>
    <property type="match status" value="1"/>
</dbReference>
<accession>A0ABV5WIV6</accession>
<feature type="domain" description="Major facilitator superfamily (MFS) profile" evidence="8">
    <location>
        <begin position="11"/>
        <end position="268"/>
    </location>
</feature>
<evidence type="ECO:0000259" key="8">
    <source>
        <dbReference type="PROSITE" id="PS50850"/>
    </source>
</evidence>
<reference evidence="9 10" key="1">
    <citation type="submission" date="2024-09" db="EMBL/GenBank/DDBJ databases">
        <authorList>
            <person name="Sun Q."/>
            <person name="Mori K."/>
        </authorList>
    </citation>
    <scope>NUCLEOTIDE SEQUENCE [LARGE SCALE GENOMIC DNA]</scope>
    <source>
        <strain evidence="9 10">JCM 11201</strain>
    </source>
</reference>
<dbReference type="InterPro" id="IPR005828">
    <property type="entry name" value="MFS_sugar_transport-like"/>
</dbReference>
<organism evidence="9 10">
    <name type="scientific">Ectobacillus funiculus</name>
    <dbReference type="NCBI Taxonomy" id="137993"/>
    <lineage>
        <taxon>Bacteria</taxon>
        <taxon>Bacillati</taxon>
        <taxon>Bacillota</taxon>
        <taxon>Bacilli</taxon>
        <taxon>Bacillales</taxon>
        <taxon>Bacillaceae</taxon>
        <taxon>Ectobacillus</taxon>
    </lineage>
</organism>
<evidence type="ECO:0000256" key="3">
    <source>
        <dbReference type="ARBA" id="ARBA00022448"/>
    </source>
</evidence>
<dbReference type="PRINTS" id="PR00171">
    <property type="entry name" value="SUGRTRNSPORT"/>
</dbReference>
<evidence type="ECO:0000256" key="4">
    <source>
        <dbReference type="ARBA" id="ARBA00022692"/>
    </source>
</evidence>
<dbReference type="RefSeq" id="WP_379950858.1">
    <property type="nucleotide sequence ID" value="NZ_JBHMAF010000154.1"/>
</dbReference>
<dbReference type="Pfam" id="PF00083">
    <property type="entry name" value="Sugar_tr"/>
    <property type="match status" value="1"/>
</dbReference>
<feature type="transmembrane region" description="Helical" evidence="7">
    <location>
        <begin position="247"/>
        <end position="265"/>
    </location>
</feature>
<feature type="transmembrane region" description="Helical" evidence="7">
    <location>
        <begin position="143"/>
        <end position="161"/>
    </location>
</feature>
<evidence type="ECO:0000256" key="2">
    <source>
        <dbReference type="ARBA" id="ARBA00010992"/>
    </source>
</evidence>
<dbReference type="InterPro" id="IPR036259">
    <property type="entry name" value="MFS_trans_sf"/>
</dbReference>
<dbReference type="PROSITE" id="PS50850">
    <property type="entry name" value="MFS"/>
    <property type="match status" value="1"/>
</dbReference>
<dbReference type="PANTHER" id="PTHR48020">
    <property type="entry name" value="PROTON MYO-INOSITOL COTRANSPORTER"/>
    <property type="match status" value="1"/>
</dbReference>
<dbReference type="InterPro" id="IPR020846">
    <property type="entry name" value="MFS_dom"/>
</dbReference>